<evidence type="ECO:0000256" key="1">
    <source>
        <dbReference type="ARBA" id="ARBA00004141"/>
    </source>
</evidence>
<reference evidence="6 7" key="1">
    <citation type="journal article" date="2016" name="Sci. Rep.">
        <title>Metabolic traits of an uncultured archaeal lineage -MSBL1- from brine pools of the Red Sea.</title>
        <authorList>
            <person name="Mwirichia R."/>
            <person name="Alam I."/>
            <person name="Rashid M."/>
            <person name="Vinu M."/>
            <person name="Ba-Alawi W."/>
            <person name="Anthony Kamau A."/>
            <person name="Kamanda Ngugi D."/>
            <person name="Goker M."/>
            <person name="Klenk H.P."/>
            <person name="Bajic V."/>
            <person name="Stingl U."/>
        </authorList>
    </citation>
    <scope>NUCLEOTIDE SEQUENCE [LARGE SCALE GENOMIC DNA]</scope>
    <source>
        <strain evidence="6">SCGC-AAA382M17</strain>
    </source>
</reference>
<keyword evidence="4 5" id="KW-0472">Membrane</keyword>
<evidence type="ECO:0000256" key="2">
    <source>
        <dbReference type="ARBA" id="ARBA00022692"/>
    </source>
</evidence>
<comment type="caution">
    <text evidence="6">The sequence shown here is derived from an EMBL/GenBank/DDBJ whole genome shotgun (WGS) entry which is preliminary data.</text>
</comment>
<gene>
    <name evidence="6" type="ORF">AKJ55_01260</name>
</gene>
<dbReference type="EMBL" id="LHYI01000025">
    <property type="protein sequence ID" value="KXB08233.1"/>
    <property type="molecule type" value="Genomic_DNA"/>
</dbReference>
<feature type="transmembrane region" description="Helical" evidence="5">
    <location>
        <begin position="209"/>
        <end position="232"/>
    </location>
</feature>
<keyword evidence="3 5" id="KW-1133">Transmembrane helix</keyword>
<dbReference type="InterPro" id="IPR002809">
    <property type="entry name" value="EMC3/TMCO1"/>
</dbReference>
<comment type="subcellular location">
    <subcellularLocation>
        <location evidence="1">Membrane</location>
        <topology evidence="1">Multi-pass membrane protein</topology>
    </subcellularLocation>
</comment>
<protein>
    <recommendedName>
        <fullName evidence="8">DUF106 domain-containing protein</fullName>
    </recommendedName>
</protein>
<keyword evidence="7" id="KW-1185">Reference proteome</keyword>
<evidence type="ECO:0000256" key="4">
    <source>
        <dbReference type="ARBA" id="ARBA00023136"/>
    </source>
</evidence>
<evidence type="ECO:0000313" key="7">
    <source>
        <dbReference type="Proteomes" id="UP000070633"/>
    </source>
</evidence>
<evidence type="ECO:0000313" key="6">
    <source>
        <dbReference type="EMBL" id="KXB08233.1"/>
    </source>
</evidence>
<dbReference type="PANTHER" id="PTHR42198">
    <property type="entry name" value="INTEGRAL MEMBRANE PROTEIN"/>
    <property type="match status" value="1"/>
</dbReference>
<keyword evidence="2 5" id="KW-0812">Transmembrane</keyword>
<accession>A0ABR5TJF7</accession>
<feature type="transmembrane region" description="Helical" evidence="5">
    <location>
        <begin position="126"/>
        <end position="145"/>
    </location>
</feature>
<dbReference type="PANTHER" id="PTHR42198:SF1">
    <property type="entry name" value="INTEGRAL MEMBRANE PROTEIN"/>
    <property type="match status" value="1"/>
</dbReference>
<organism evidence="6 7">
    <name type="scientific">candidate division MSBL1 archaeon SCGC-AAA382M17</name>
    <dbReference type="NCBI Taxonomy" id="1698284"/>
    <lineage>
        <taxon>Archaea</taxon>
        <taxon>Methanobacteriati</taxon>
        <taxon>Methanobacteriota</taxon>
        <taxon>candidate division MSBL1</taxon>
    </lineage>
</organism>
<dbReference type="InterPro" id="IPR038978">
    <property type="entry name" value="MJ0935"/>
</dbReference>
<dbReference type="Pfam" id="PF01956">
    <property type="entry name" value="EMC3_TMCO1"/>
    <property type="match status" value="1"/>
</dbReference>
<dbReference type="Proteomes" id="UP000070633">
    <property type="component" value="Unassembled WGS sequence"/>
</dbReference>
<proteinExistence type="predicted"/>
<evidence type="ECO:0000256" key="5">
    <source>
        <dbReference type="SAM" id="Phobius"/>
    </source>
</evidence>
<feature type="transmembrane region" description="Helical" evidence="5">
    <location>
        <begin position="252"/>
        <end position="273"/>
    </location>
</feature>
<dbReference type="SMART" id="SM01415">
    <property type="entry name" value="DUF106"/>
    <property type="match status" value="1"/>
</dbReference>
<name>A0ABR5TJF7_9EURY</name>
<evidence type="ECO:0008006" key="8">
    <source>
        <dbReference type="Google" id="ProtNLM"/>
    </source>
</evidence>
<sequence>MRTKIKGVLVLGAALLLVISFSFGTARANSSQEDGEGDYKELLNTIDGAIRSLRLEGSVTENHISRIENNYLSAFPSEARSSSLGMEIQSFFDQNPEDLGKSDFRGLRKDVEDLASEWEGIGLSFLYEHAVFVIFGISFFLAILVNTISRTVVNWEEVNEAKRKQSELQEDLKKARREKDMKKVHKLQNEQQKFMQEHMGTMMSPMKTMLIIFIPFIIIFNVMSGIYSGWVVAWLPFNLLWPDIGLPLLSRFFRGTVASMGFFSWYLLTYFGLSQIWRKILVPSQ</sequence>
<evidence type="ECO:0000256" key="3">
    <source>
        <dbReference type="ARBA" id="ARBA00022989"/>
    </source>
</evidence>